<gene>
    <name evidence="2" type="ORF">GLYMA_06G227600</name>
</gene>
<evidence type="ECO:0000313" key="3">
    <source>
        <dbReference type="EnsemblPlants" id="KRH55063"/>
    </source>
</evidence>
<reference evidence="2" key="3">
    <citation type="submission" date="2018-07" db="EMBL/GenBank/DDBJ databases">
        <title>WGS assembly of Glycine max.</title>
        <authorList>
            <person name="Schmutz J."/>
            <person name="Cannon S."/>
            <person name="Schlueter J."/>
            <person name="Ma J."/>
            <person name="Mitros T."/>
            <person name="Nelson W."/>
            <person name="Hyten D."/>
            <person name="Song Q."/>
            <person name="Thelen J."/>
            <person name="Cheng J."/>
            <person name="Xu D."/>
            <person name="Hellsten U."/>
            <person name="May G."/>
            <person name="Yu Y."/>
            <person name="Sakurai T."/>
            <person name="Umezawa T."/>
            <person name="Bhattacharyya M."/>
            <person name="Sandhu D."/>
            <person name="Valliyodan B."/>
            <person name="Lindquist E."/>
            <person name="Peto M."/>
            <person name="Grant D."/>
            <person name="Shu S."/>
            <person name="Goodstein D."/>
            <person name="Barry K."/>
            <person name="Futrell-Griggs M."/>
            <person name="Abernathy B."/>
            <person name="Du J."/>
            <person name="Tian Z."/>
            <person name="Zhu L."/>
            <person name="Gill N."/>
            <person name="Joshi T."/>
            <person name="Libault M."/>
            <person name="Sethuraman A."/>
            <person name="Zhang X."/>
            <person name="Shinozaki K."/>
            <person name="Nguyen H."/>
            <person name="Wing R."/>
            <person name="Cregan P."/>
            <person name="Specht J."/>
            <person name="Grimwood J."/>
            <person name="Rokhsar D."/>
            <person name="Stacey G."/>
            <person name="Shoemaker R."/>
            <person name="Jackson S."/>
        </authorList>
    </citation>
    <scope>NUCLEOTIDE SEQUENCE</scope>
    <source>
        <tissue evidence="2">Callus</tissue>
    </source>
</reference>
<name>K7KWR8_SOYBN</name>
<accession>K7KWR8</accession>
<protein>
    <submittedName>
        <fullName evidence="2 3">Uncharacterized protein</fullName>
    </submittedName>
</protein>
<organism evidence="2">
    <name type="scientific">Glycine max</name>
    <name type="common">Soybean</name>
    <name type="synonym">Glycine hispida</name>
    <dbReference type="NCBI Taxonomy" id="3847"/>
    <lineage>
        <taxon>Eukaryota</taxon>
        <taxon>Viridiplantae</taxon>
        <taxon>Streptophyta</taxon>
        <taxon>Embryophyta</taxon>
        <taxon>Tracheophyta</taxon>
        <taxon>Spermatophyta</taxon>
        <taxon>Magnoliopsida</taxon>
        <taxon>eudicotyledons</taxon>
        <taxon>Gunneridae</taxon>
        <taxon>Pentapetalae</taxon>
        <taxon>rosids</taxon>
        <taxon>fabids</taxon>
        <taxon>Fabales</taxon>
        <taxon>Fabaceae</taxon>
        <taxon>Papilionoideae</taxon>
        <taxon>50 kb inversion clade</taxon>
        <taxon>NPAAA clade</taxon>
        <taxon>indigoferoid/millettioid clade</taxon>
        <taxon>Phaseoleae</taxon>
        <taxon>Glycine</taxon>
        <taxon>Glycine subgen. Soja</taxon>
    </lineage>
</organism>
<dbReference type="EMBL" id="CM000839">
    <property type="protein sequence ID" value="KRH55063.1"/>
    <property type="molecule type" value="Genomic_DNA"/>
</dbReference>
<dbReference type="HOGENOM" id="CLU_2817540_0_0_1"/>
<dbReference type="Proteomes" id="UP000008827">
    <property type="component" value="Chromosome 6"/>
</dbReference>
<dbReference type="EnsemblPlants" id="KRH55063">
    <property type="protein sequence ID" value="KRH55063"/>
    <property type="gene ID" value="GLYMA_06G227600"/>
</dbReference>
<feature type="transmembrane region" description="Helical" evidence="1">
    <location>
        <begin position="21"/>
        <end position="43"/>
    </location>
</feature>
<proteinExistence type="predicted"/>
<evidence type="ECO:0000256" key="1">
    <source>
        <dbReference type="SAM" id="Phobius"/>
    </source>
</evidence>
<keyword evidence="1" id="KW-0812">Transmembrane</keyword>
<dbReference type="Gramene" id="KRH55063">
    <property type="protein sequence ID" value="KRH55063"/>
    <property type="gene ID" value="GLYMA_06G227600"/>
</dbReference>
<reference evidence="2 3" key="1">
    <citation type="journal article" date="2010" name="Nature">
        <title>Genome sequence of the palaeopolyploid soybean.</title>
        <authorList>
            <person name="Schmutz J."/>
            <person name="Cannon S.B."/>
            <person name="Schlueter J."/>
            <person name="Ma J."/>
            <person name="Mitros T."/>
            <person name="Nelson W."/>
            <person name="Hyten D.L."/>
            <person name="Song Q."/>
            <person name="Thelen J.J."/>
            <person name="Cheng J."/>
            <person name="Xu D."/>
            <person name="Hellsten U."/>
            <person name="May G.D."/>
            <person name="Yu Y."/>
            <person name="Sakurai T."/>
            <person name="Umezawa T."/>
            <person name="Bhattacharyya M.K."/>
            <person name="Sandhu D."/>
            <person name="Valliyodan B."/>
            <person name="Lindquist E."/>
            <person name="Peto M."/>
            <person name="Grant D."/>
            <person name="Shu S."/>
            <person name="Goodstein D."/>
            <person name="Barry K."/>
            <person name="Futrell-Griggs M."/>
            <person name="Abernathy B."/>
            <person name="Du J."/>
            <person name="Tian Z."/>
            <person name="Zhu L."/>
            <person name="Gill N."/>
            <person name="Joshi T."/>
            <person name="Libault M."/>
            <person name="Sethuraman A."/>
            <person name="Zhang X.-C."/>
            <person name="Shinozaki K."/>
            <person name="Nguyen H.T."/>
            <person name="Wing R.A."/>
            <person name="Cregan P."/>
            <person name="Specht J."/>
            <person name="Grimwood J."/>
            <person name="Rokhsar D."/>
            <person name="Stacey G."/>
            <person name="Shoemaker R.C."/>
            <person name="Jackson S.A."/>
        </authorList>
    </citation>
    <scope>NUCLEOTIDE SEQUENCE [LARGE SCALE GENOMIC DNA]</scope>
    <source>
        <strain evidence="3">cv. Williams 82</strain>
        <tissue evidence="2">Callus</tissue>
    </source>
</reference>
<sequence length="67" mass="8015">MLVWFSVSIISRIYIFVNSNVFFDLQPLILNFLIAVMFVYIHVIEHDQEIITLWFHLLEIFIGDSCH</sequence>
<keyword evidence="1" id="KW-0472">Membrane</keyword>
<dbReference type="PaxDb" id="3847-GLYMA06G32725.1"/>
<keyword evidence="4" id="KW-1185">Reference proteome</keyword>
<dbReference type="AlphaFoldDB" id="K7KWR8"/>
<evidence type="ECO:0000313" key="4">
    <source>
        <dbReference type="Proteomes" id="UP000008827"/>
    </source>
</evidence>
<dbReference type="InParanoid" id="K7KWR8"/>
<evidence type="ECO:0000313" key="2">
    <source>
        <dbReference type="EMBL" id="KRH55063.1"/>
    </source>
</evidence>
<reference evidence="3" key="2">
    <citation type="submission" date="2018-02" db="UniProtKB">
        <authorList>
            <consortium name="EnsemblPlants"/>
        </authorList>
    </citation>
    <scope>IDENTIFICATION</scope>
    <source>
        <strain evidence="3">Williams 82</strain>
    </source>
</reference>
<keyword evidence="1" id="KW-1133">Transmembrane helix</keyword>